<dbReference type="OrthoDB" id="823504at2759"/>
<comment type="subcellular location">
    <subcellularLocation>
        <location evidence="1">Secreted</location>
    </subcellularLocation>
</comment>
<accession>A0A7I8W1B6</accession>
<evidence type="ECO:0000256" key="5">
    <source>
        <dbReference type="SAM" id="SignalP"/>
    </source>
</evidence>
<dbReference type="PRINTS" id="PR00457">
    <property type="entry name" value="ANPEROXIDASE"/>
</dbReference>
<evidence type="ECO:0000256" key="1">
    <source>
        <dbReference type="ARBA" id="ARBA00004613"/>
    </source>
</evidence>
<keyword evidence="4" id="KW-0408">Iron</keyword>
<evidence type="ECO:0000256" key="4">
    <source>
        <dbReference type="PIRSR" id="PIRSR619791-2"/>
    </source>
</evidence>
<dbReference type="GO" id="GO:0020037">
    <property type="term" value="F:heme binding"/>
    <property type="evidence" value="ECO:0007669"/>
    <property type="project" value="InterPro"/>
</dbReference>
<name>A0A7I8W1B6_9ANNE</name>
<proteinExistence type="predicted"/>
<dbReference type="CDD" id="cd09823">
    <property type="entry name" value="peroxinectin_like"/>
    <property type="match status" value="1"/>
</dbReference>
<feature type="signal peptide" evidence="5">
    <location>
        <begin position="1"/>
        <end position="22"/>
    </location>
</feature>
<keyword evidence="5" id="KW-0732">Signal</keyword>
<dbReference type="Proteomes" id="UP000549394">
    <property type="component" value="Unassembled WGS sequence"/>
</dbReference>
<comment type="caution">
    <text evidence="6">The sequence shown here is derived from an EMBL/GenBank/DDBJ whole genome shotgun (WGS) entry which is preliminary data.</text>
</comment>
<dbReference type="InterPro" id="IPR010255">
    <property type="entry name" value="Haem_peroxidase_sf"/>
</dbReference>
<dbReference type="Gene3D" id="1.10.640.10">
    <property type="entry name" value="Haem peroxidase domain superfamily, animal type"/>
    <property type="match status" value="1"/>
</dbReference>
<dbReference type="InterPro" id="IPR019791">
    <property type="entry name" value="Haem_peroxidase_animal"/>
</dbReference>
<keyword evidence="4" id="KW-0479">Metal-binding</keyword>
<dbReference type="Pfam" id="PF03098">
    <property type="entry name" value="An_peroxidase"/>
    <property type="match status" value="1"/>
</dbReference>
<evidence type="ECO:0000313" key="6">
    <source>
        <dbReference type="EMBL" id="CAD5121885.1"/>
    </source>
</evidence>
<organism evidence="6 7">
    <name type="scientific">Dimorphilus gyrociliatus</name>
    <dbReference type="NCBI Taxonomy" id="2664684"/>
    <lineage>
        <taxon>Eukaryota</taxon>
        <taxon>Metazoa</taxon>
        <taxon>Spiralia</taxon>
        <taxon>Lophotrochozoa</taxon>
        <taxon>Annelida</taxon>
        <taxon>Polychaeta</taxon>
        <taxon>Polychaeta incertae sedis</taxon>
        <taxon>Dinophilidae</taxon>
        <taxon>Dimorphilus</taxon>
    </lineage>
</organism>
<dbReference type="PANTHER" id="PTHR11475">
    <property type="entry name" value="OXIDASE/PEROXIDASE"/>
    <property type="match status" value="1"/>
</dbReference>
<reference evidence="6 7" key="1">
    <citation type="submission" date="2020-08" db="EMBL/GenBank/DDBJ databases">
        <authorList>
            <person name="Hejnol A."/>
        </authorList>
    </citation>
    <scope>NUCLEOTIDE SEQUENCE [LARGE SCALE GENOMIC DNA]</scope>
</reference>
<dbReference type="EMBL" id="CAJFCJ010000015">
    <property type="protein sequence ID" value="CAD5121885.1"/>
    <property type="molecule type" value="Genomic_DNA"/>
</dbReference>
<dbReference type="GO" id="GO:0006979">
    <property type="term" value="P:response to oxidative stress"/>
    <property type="evidence" value="ECO:0007669"/>
    <property type="project" value="InterPro"/>
</dbReference>
<keyword evidence="4" id="KW-0349">Heme</keyword>
<dbReference type="AlphaFoldDB" id="A0A7I8W1B6"/>
<sequence length="716" mass="81152">MRGLNVVLTVALSIVSVFTSKAEDEMFKEALKDWKRKIERDTKQALGSEYHNGCIFPNGMEYGSLVGESGYLLEHIAKYKKQKYGHYSRRDRPLPRTNHKLEPDAPFLHPIPNTCPWPEYNCDPNSFYRSFSGACNNLRYPIIGRSFTPLRRFLPSDFGDSISSLRTGKNNKPLPSARLVSLTIHQQSNDTKHNKFLTCAIMNYGQFLDHDLSFTATAKITVGEKKINPDCGESFCETVLEECEPITIPNDDPIFKPSRCLKFIRSQESPNLACSIGPREHVNQLSSYIDASNVYGSTKQQADALRNFDDDGTLRSTPTTGHHHLPIGNLDKSCKSFNNDKEMCFDAGDVRANEQVLLISHHTLFMRHHNYLAKGLKYVNPSWSGEKVFQEARKIMGAIMQIVAYDEYLPAILGKDHMAKYELNLAPAKEYYYGYTSKVDPSIRTEFSTAAFRFGHAQIPNHLTINNTNIEYSRLFFQPTKSVHLGQGNLLKASIENDLKNADRVFSKIISSHMFTANPPFGTGTDLPSLNIQRGRDHGIPGYNEYRDFCGLSRAYSFNGLVDIPPSIRTKFSQIYDHVDDIDLFAGAMSEVLVEGSQVGPTFQCIIGRQFKMLRKGDRFWHENPGQFTMPQLTALRKVKLSSILCANTNIVEIQPEVFKKPIRQVFPDIQELIDYVMSEGKELSEYKLLWDLNYNAVVDCNIIPAFDFTPWADGA</sequence>
<feature type="chain" id="PRO_5029785470" evidence="5">
    <location>
        <begin position="23"/>
        <end position="716"/>
    </location>
</feature>
<feature type="binding site" description="axial binding residue" evidence="4">
    <location>
        <position position="456"/>
    </location>
    <ligand>
        <name>heme b</name>
        <dbReference type="ChEBI" id="CHEBI:60344"/>
    </ligand>
    <ligandPart>
        <name>Fe</name>
        <dbReference type="ChEBI" id="CHEBI:18248"/>
    </ligandPart>
</feature>
<dbReference type="InterPro" id="IPR037120">
    <property type="entry name" value="Haem_peroxidase_sf_animal"/>
</dbReference>
<evidence type="ECO:0000256" key="2">
    <source>
        <dbReference type="ARBA" id="ARBA00022525"/>
    </source>
</evidence>
<protein>
    <submittedName>
        <fullName evidence="6">DgyrCDS10346</fullName>
    </submittedName>
</protein>
<keyword evidence="2" id="KW-0964">Secreted</keyword>
<evidence type="ECO:0000313" key="7">
    <source>
        <dbReference type="Proteomes" id="UP000549394"/>
    </source>
</evidence>
<dbReference type="PROSITE" id="PS50292">
    <property type="entry name" value="PEROXIDASE_3"/>
    <property type="match status" value="1"/>
</dbReference>
<dbReference type="GO" id="GO:0004601">
    <property type="term" value="F:peroxidase activity"/>
    <property type="evidence" value="ECO:0007669"/>
    <property type="project" value="InterPro"/>
</dbReference>
<gene>
    <name evidence="6" type="ORF">DGYR_LOCUS9780</name>
</gene>
<keyword evidence="7" id="KW-1185">Reference proteome</keyword>
<dbReference type="SUPFAM" id="SSF48113">
    <property type="entry name" value="Heme-dependent peroxidases"/>
    <property type="match status" value="1"/>
</dbReference>
<evidence type="ECO:0000256" key="3">
    <source>
        <dbReference type="ARBA" id="ARBA00023180"/>
    </source>
</evidence>
<dbReference type="GO" id="GO:0005576">
    <property type="term" value="C:extracellular region"/>
    <property type="evidence" value="ECO:0007669"/>
    <property type="project" value="UniProtKB-SubCell"/>
</dbReference>
<dbReference type="GO" id="GO:0046872">
    <property type="term" value="F:metal ion binding"/>
    <property type="evidence" value="ECO:0007669"/>
    <property type="project" value="UniProtKB-KW"/>
</dbReference>
<keyword evidence="3" id="KW-0325">Glycoprotein</keyword>
<dbReference type="PANTHER" id="PTHR11475:SF4">
    <property type="entry name" value="CHORION PEROXIDASE"/>
    <property type="match status" value="1"/>
</dbReference>